<dbReference type="AlphaFoldDB" id="A0A919A462"/>
<evidence type="ECO:0000313" key="3">
    <source>
        <dbReference type="Proteomes" id="UP000641386"/>
    </source>
</evidence>
<dbReference type="InterPro" id="IPR003115">
    <property type="entry name" value="ParB_N"/>
</dbReference>
<dbReference type="EMBL" id="BNBC01000022">
    <property type="protein sequence ID" value="GHE84489.1"/>
    <property type="molecule type" value="Genomic_DNA"/>
</dbReference>
<dbReference type="SMART" id="SM00470">
    <property type="entry name" value="ParB"/>
    <property type="match status" value="1"/>
</dbReference>
<dbReference type="InterPro" id="IPR036086">
    <property type="entry name" value="ParB/Sulfiredoxin_sf"/>
</dbReference>
<comment type="caution">
    <text evidence="2">The sequence shown here is derived from an EMBL/GenBank/DDBJ whole genome shotgun (WGS) entry which is preliminary data.</text>
</comment>
<proteinExistence type="predicted"/>
<dbReference type="Proteomes" id="UP000641386">
    <property type="component" value="Unassembled WGS sequence"/>
</dbReference>
<evidence type="ECO:0000313" key="2">
    <source>
        <dbReference type="EMBL" id="GHE84489.1"/>
    </source>
</evidence>
<dbReference type="RefSeq" id="WP_189903057.1">
    <property type="nucleotide sequence ID" value="NZ_BNBC01000022.1"/>
</dbReference>
<keyword evidence="3" id="KW-1185">Reference proteome</keyword>
<accession>A0A919A462</accession>
<dbReference type="Gene3D" id="3.40.50.150">
    <property type="entry name" value="Vaccinia Virus protein VP39"/>
    <property type="match status" value="1"/>
</dbReference>
<name>A0A919A462_9ACTN</name>
<reference evidence="2" key="2">
    <citation type="submission" date="2020-09" db="EMBL/GenBank/DDBJ databases">
        <authorList>
            <person name="Sun Q."/>
            <person name="Ohkuma M."/>
        </authorList>
    </citation>
    <scope>NUCLEOTIDE SEQUENCE</scope>
    <source>
        <strain evidence="2">JCM 3302</strain>
    </source>
</reference>
<dbReference type="InterPro" id="IPR029063">
    <property type="entry name" value="SAM-dependent_MTases_sf"/>
</dbReference>
<dbReference type="Pfam" id="PF02195">
    <property type="entry name" value="ParB_N"/>
    <property type="match status" value="1"/>
</dbReference>
<dbReference type="SUPFAM" id="SSF110849">
    <property type="entry name" value="ParB/Sulfiredoxin"/>
    <property type="match status" value="1"/>
</dbReference>
<reference evidence="2" key="1">
    <citation type="journal article" date="2014" name="Int. J. Syst. Evol. Microbiol.">
        <title>Complete genome sequence of Corynebacterium casei LMG S-19264T (=DSM 44701T), isolated from a smear-ripened cheese.</title>
        <authorList>
            <consortium name="US DOE Joint Genome Institute (JGI-PGF)"/>
            <person name="Walter F."/>
            <person name="Albersmeier A."/>
            <person name="Kalinowski J."/>
            <person name="Ruckert C."/>
        </authorList>
    </citation>
    <scope>NUCLEOTIDE SEQUENCE</scope>
    <source>
        <strain evidence="2">JCM 3302</strain>
    </source>
</reference>
<feature type="domain" description="ParB-like N-terminal" evidence="1">
    <location>
        <begin position="12"/>
        <end position="99"/>
    </location>
</feature>
<evidence type="ECO:0000259" key="1">
    <source>
        <dbReference type="SMART" id="SM00470"/>
    </source>
</evidence>
<sequence>MRTAAPQTTFYEAYPLADLQPADYNPRLLSEEAFERLKVSIGRHGIVKPVILNADGTLVAGHQRTKAMKALGITHTPAVMLGTKVRLTDEIQFNLLHNRVETEASIVYAEPGPVGAWSWIPWETINVAHSRNKPFQQAISYMTGGHGAWGSVVIDDQGRIALNAEYAVVAAANHFDILAWTCPSLDAAQLVADLTGEYGVYDWSGLEDQAPVYNQHIVQPKRLRQYSSLKKAGKLAYKSETWEKLALPRLRKQPDMRVVDFGAGHGDYAKKLRAEDGYLIDDYEPYRTTPGKYAVDIKSVVGMIRTIEKRVAEHGLYDMVVLDSVINATTSLDYQHWVLTTVNALCRADGTVCIGTRNLLAELNFEKKQHSTSRHDSTRLSFLDKENVDMRFMQGKWMRIRYHTPESLQELLEAYFGEVKVVGRSNATLRATCKRPLRLSDLDYERALDEEFNMPYPNEFRHGRHKQLVENLVKLVKERGTP</sequence>
<protein>
    <recommendedName>
        <fullName evidence="1">ParB-like N-terminal domain-containing protein</fullName>
    </recommendedName>
</protein>
<gene>
    <name evidence="2" type="ORF">GCM10014715_45690</name>
</gene>
<dbReference type="SUPFAM" id="SSF53335">
    <property type="entry name" value="S-adenosyl-L-methionine-dependent methyltransferases"/>
    <property type="match status" value="1"/>
</dbReference>
<organism evidence="2 3">
    <name type="scientific">Streptomyces spiralis</name>
    <dbReference type="NCBI Taxonomy" id="66376"/>
    <lineage>
        <taxon>Bacteria</taxon>
        <taxon>Bacillati</taxon>
        <taxon>Actinomycetota</taxon>
        <taxon>Actinomycetes</taxon>
        <taxon>Kitasatosporales</taxon>
        <taxon>Streptomycetaceae</taxon>
        <taxon>Streptomyces</taxon>
    </lineage>
</organism>
<dbReference type="Gene3D" id="3.90.1530.10">
    <property type="entry name" value="Conserved hypothetical protein from pyrococcus furiosus pfu- 392566-001, ParB domain"/>
    <property type="match status" value="1"/>
</dbReference>